<proteinExistence type="predicted"/>
<evidence type="ECO:0000313" key="4">
    <source>
        <dbReference type="EMBL" id="ADZ83368.1"/>
    </source>
</evidence>
<feature type="signal peptide" evidence="1">
    <location>
        <begin position="1"/>
        <end position="22"/>
    </location>
</feature>
<keyword evidence="1" id="KW-0732">Signal</keyword>
<evidence type="ECO:0000259" key="2">
    <source>
        <dbReference type="Pfam" id="PF00188"/>
    </source>
</evidence>
<organism evidence="4 5">
    <name type="scientific">Cellulosilyticum lentocellum (strain ATCC 49066 / DSM 5427 / NCIMB 11756 / RHM5)</name>
    <name type="common">Clostridium lentocellum</name>
    <dbReference type="NCBI Taxonomy" id="642492"/>
    <lineage>
        <taxon>Bacteria</taxon>
        <taxon>Bacillati</taxon>
        <taxon>Bacillota</taxon>
        <taxon>Clostridia</taxon>
        <taxon>Lachnospirales</taxon>
        <taxon>Cellulosilyticaceae</taxon>
        <taxon>Cellulosilyticum</taxon>
    </lineage>
</organism>
<feature type="chain" id="PRO_5003280346" evidence="1">
    <location>
        <begin position="23"/>
        <end position="284"/>
    </location>
</feature>
<gene>
    <name evidence="4" type="ordered locus">Clole_1644</name>
</gene>
<dbReference type="EMBL" id="CP002582">
    <property type="protein sequence ID" value="ADZ83368.1"/>
    <property type="molecule type" value="Genomic_DNA"/>
</dbReference>
<dbReference type="SUPFAM" id="SSF55797">
    <property type="entry name" value="PR-1-like"/>
    <property type="match status" value="1"/>
</dbReference>
<dbReference type="InterPro" id="IPR014044">
    <property type="entry name" value="CAP_dom"/>
</dbReference>
<dbReference type="Pfam" id="PF07833">
    <property type="entry name" value="Cu_amine_oxidN1"/>
    <property type="match status" value="1"/>
</dbReference>
<keyword evidence="5" id="KW-1185">Reference proteome</keyword>
<dbReference type="STRING" id="642492.Clole_1644"/>
<feature type="domain" description="Copper amine oxidase-like N-terminal" evidence="3">
    <location>
        <begin position="30"/>
        <end position="135"/>
    </location>
</feature>
<dbReference type="Gene3D" id="3.40.33.10">
    <property type="entry name" value="CAP"/>
    <property type="match status" value="1"/>
</dbReference>
<sequence length="284" mass="31616">MKHKKLTILCLSFLLLCSSLFAASSIPIYIEGKLINSSSTPAYISSTQRTMIPVRAVGEVLGLQVDWKSPEVILTGKHQSTQKMLTVRINSKTQSLWVNGKLLTQCIEIKDGRSYITLRVLAEAFGYSVDWKNKSVYITKPLTPPVTNKPEINEPTTNTQTSFEDQVLALVNKERIAVGLTSLTMDESLRNVARIKSTDMRTNGYFSHTSPTYGSPFDMMKQFGISYTAAGENIAQGYATPEAVVKGWMNSSGHRANILSSNFTHIGIGYDNNGHYWTQMFIKK</sequence>
<dbReference type="PANTHER" id="PTHR31157:SF1">
    <property type="entry name" value="SCP DOMAIN-CONTAINING PROTEIN"/>
    <property type="match status" value="1"/>
</dbReference>
<dbReference type="Pfam" id="PF00188">
    <property type="entry name" value="CAP"/>
    <property type="match status" value="1"/>
</dbReference>
<protein>
    <submittedName>
        <fullName evidence="4">Sporulation uncharacterized protein YkwD</fullName>
    </submittedName>
</protein>
<dbReference type="PANTHER" id="PTHR31157">
    <property type="entry name" value="SCP DOMAIN-CONTAINING PROTEIN"/>
    <property type="match status" value="1"/>
</dbReference>
<dbReference type="RefSeq" id="WP_013656665.1">
    <property type="nucleotide sequence ID" value="NC_015275.1"/>
</dbReference>
<dbReference type="Proteomes" id="UP000008467">
    <property type="component" value="Chromosome"/>
</dbReference>
<reference evidence="4 5" key="1">
    <citation type="journal article" date="2011" name="J. Bacteriol.">
        <title>Complete genome sequence of the cellulose-degrading bacterium Cellulosilyticum lentocellum.</title>
        <authorList>
            <consortium name="US DOE Joint Genome Institute"/>
            <person name="Miller D.A."/>
            <person name="Suen G."/>
            <person name="Bruce D."/>
            <person name="Copeland A."/>
            <person name="Cheng J.F."/>
            <person name="Detter C."/>
            <person name="Goodwin L.A."/>
            <person name="Han C.S."/>
            <person name="Hauser L.J."/>
            <person name="Land M.L."/>
            <person name="Lapidus A."/>
            <person name="Lucas S."/>
            <person name="Meincke L."/>
            <person name="Pitluck S."/>
            <person name="Tapia R."/>
            <person name="Teshima H."/>
            <person name="Woyke T."/>
            <person name="Fox B.G."/>
            <person name="Angert E.R."/>
            <person name="Currie C.R."/>
        </authorList>
    </citation>
    <scope>NUCLEOTIDE SEQUENCE [LARGE SCALE GENOMIC DNA]</scope>
    <source>
        <strain evidence="5">ATCC 49066 / DSM 5427 / NCIMB 11756 / RHM5</strain>
    </source>
</reference>
<dbReference type="eggNOG" id="COG2340">
    <property type="taxonomic scope" value="Bacteria"/>
</dbReference>
<dbReference type="HOGENOM" id="CLU_978950_0_0_9"/>
<evidence type="ECO:0000256" key="1">
    <source>
        <dbReference type="SAM" id="SignalP"/>
    </source>
</evidence>
<accession>F2JLH7</accession>
<dbReference type="SUPFAM" id="SSF55383">
    <property type="entry name" value="Copper amine oxidase, domain N"/>
    <property type="match status" value="1"/>
</dbReference>
<dbReference type="InterPro" id="IPR035940">
    <property type="entry name" value="CAP_sf"/>
</dbReference>
<feature type="domain" description="SCP" evidence="2">
    <location>
        <begin position="168"/>
        <end position="281"/>
    </location>
</feature>
<dbReference type="AlphaFoldDB" id="F2JLH7"/>
<dbReference type="InterPro" id="IPR036582">
    <property type="entry name" value="Mao_N_sf"/>
</dbReference>
<dbReference type="CDD" id="cd05379">
    <property type="entry name" value="CAP_bacterial"/>
    <property type="match status" value="1"/>
</dbReference>
<dbReference type="KEGG" id="cle:Clole_1644"/>
<name>F2JLH7_CELLD</name>
<evidence type="ECO:0000313" key="5">
    <source>
        <dbReference type="Proteomes" id="UP000008467"/>
    </source>
</evidence>
<dbReference type="InterPro" id="IPR012854">
    <property type="entry name" value="Cu_amine_oxidase-like_N"/>
</dbReference>
<dbReference type="NCBIfam" id="TIGR02909">
    <property type="entry name" value="spore_YkwD"/>
    <property type="match status" value="1"/>
</dbReference>
<evidence type="ECO:0000259" key="3">
    <source>
        <dbReference type="Pfam" id="PF07833"/>
    </source>
</evidence>
<dbReference type="InterPro" id="IPR014258">
    <property type="entry name" value="CAP_domain_YkwD-like"/>
</dbReference>
<dbReference type="eggNOG" id="COG1649">
    <property type="taxonomic scope" value="Bacteria"/>
</dbReference>